<keyword evidence="4" id="KW-0904">Protein phosphatase</keyword>
<dbReference type="CDD" id="cd16343">
    <property type="entry name" value="LMWPTP"/>
    <property type="match status" value="1"/>
</dbReference>
<organism evidence="7 8">
    <name type="scientific">Pseudoxanthobacter soli DSM 19599</name>
    <dbReference type="NCBI Taxonomy" id="1123029"/>
    <lineage>
        <taxon>Bacteria</taxon>
        <taxon>Pseudomonadati</taxon>
        <taxon>Pseudomonadota</taxon>
        <taxon>Alphaproteobacteria</taxon>
        <taxon>Hyphomicrobiales</taxon>
        <taxon>Segnochrobactraceae</taxon>
        <taxon>Pseudoxanthobacter</taxon>
    </lineage>
</organism>
<evidence type="ECO:0000313" key="8">
    <source>
        <dbReference type="Proteomes" id="UP000186406"/>
    </source>
</evidence>
<dbReference type="InterPro" id="IPR017867">
    <property type="entry name" value="Tyr_phospatase_low_mol_wt"/>
</dbReference>
<evidence type="ECO:0000256" key="1">
    <source>
        <dbReference type="ARBA" id="ARBA00011063"/>
    </source>
</evidence>
<dbReference type="PANTHER" id="PTHR11717">
    <property type="entry name" value="LOW MOLECULAR WEIGHT PROTEIN TYROSINE PHOSPHATASE"/>
    <property type="match status" value="1"/>
</dbReference>
<dbReference type="InterPro" id="IPR036196">
    <property type="entry name" value="Ptyr_pPase_sf"/>
</dbReference>
<keyword evidence="8" id="KW-1185">Reference proteome</keyword>
<evidence type="ECO:0000259" key="6">
    <source>
        <dbReference type="SMART" id="SM00226"/>
    </source>
</evidence>
<dbReference type="STRING" id="1123029.SAMN02745172_01734"/>
<dbReference type="SUPFAM" id="SSF52788">
    <property type="entry name" value="Phosphotyrosine protein phosphatases I"/>
    <property type="match status" value="1"/>
</dbReference>
<comment type="similarity">
    <text evidence="1">Belongs to the low molecular weight phosphotyrosine protein phosphatase family.</text>
</comment>
<evidence type="ECO:0000256" key="5">
    <source>
        <dbReference type="PIRSR" id="PIRSR617867-1"/>
    </source>
</evidence>
<dbReference type="PRINTS" id="PR00719">
    <property type="entry name" value="LMWPTPASE"/>
</dbReference>
<dbReference type="Proteomes" id="UP000186406">
    <property type="component" value="Unassembled WGS sequence"/>
</dbReference>
<evidence type="ECO:0000256" key="2">
    <source>
        <dbReference type="ARBA" id="ARBA00013064"/>
    </source>
</evidence>
<evidence type="ECO:0000313" key="7">
    <source>
        <dbReference type="EMBL" id="SHO64502.1"/>
    </source>
</evidence>
<accession>A0A1M7ZI49</accession>
<evidence type="ECO:0000256" key="4">
    <source>
        <dbReference type="ARBA" id="ARBA00022912"/>
    </source>
</evidence>
<dbReference type="RefSeq" id="WP_073627641.1">
    <property type="nucleotide sequence ID" value="NZ_FRXO01000003.1"/>
</dbReference>
<dbReference type="PANTHER" id="PTHR11717:SF7">
    <property type="entry name" value="LOW MOLECULAR WEIGHT PHOSPHOTYROSINE PROTEIN PHOSPHATASE"/>
    <property type="match status" value="1"/>
</dbReference>
<keyword evidence="3" id="KW-0378">Hydrolase</keyword>
<sequence>MKAQRPIGVLFVCLGNICRSPIAEGAFLQAAEAAGVATRFRVDSAGVSDFHEGDPPDNRAVAAAAARGFDISRQVCRPVRPADFTAFDYILAMDQANLAALTRLRPANATAWTALVLEAAEGRHEEVHDPYTGTARDFEVVVDKLQRASRELVSRLLAGHGSAIRRI</sequence>
<reference evidence="7 8" key="1">
    <citation type="submission" date="2016-12" db="EMBL/GenBank/DDBJ databases">
        <authorList>
            <person name="Song W.-J."/>
            <person name="Kurnit D.M."/>
        </authorList>
    </citation>
    <scope>NUCLEOTIDE SEQUENCE [LARGE SCALE GENOMIC DNA]</scope>
    <source>
        <strain evidence="7 8">DSM 19599</strain>
    </source>
</reference>
<dbReference type="SMART" id="SM00226">
    <property type="entry name" value="LMWPc"/>
    <property type="match status" value="1"/>
</dbReference>
<gene>
    <name evidence="7" type="ORF">SAMN02745172_01734</name>
</gene>
<feature type="active site" description="Nucleophile" evidence="5">
    <location>
        <position position="13"/>
    </location>
</feature>
<feature type="active site" evidence="5">
    <location>
        <position position="19"/>
    </location>
</feature>
<name>A0A1M7ZI49_9HYPH</name>
<evidence type="ECO:0000256" key="3">
    <source>
        <dbReference type="ARBA" id="ARBA00022801"/>
    </source>
</evidence>
<dbReference type="OrthoDB" id="9784339at2"/>
<feature type="domain" description="Phosphotyrosine protein phosphatase I" evidence="6">
    <location>
        <begin position="7"/>
        <end position="155"/>
    </location>
</feature>
<protein>
    <recommendedName>
        <fullName evidence="2">protein-tyrosine-phosphatase</fullName>
        <ecNumber evidence="2">3.1.3.48</ecNumber>
    </recommendedName>
</protein>
<feature type="active site" description="Proton donor" evidence="5">
    <location>
        <position position="129"/>
    </location>
</feature>
<dbReference type="EMBL" id="FRXO01000003">
    <property type="protein sequence ID" value="SHO64502.1"/>
    <property type="molecule type" value="Genomic_DNA"/>
</dbReference>
<dbReference type="AlphaFoldDB" id="A0A1M7ZI49"/>
<proteinExistence type="inferred from homology"/>
<dbReference type="InterPro" id="IPR023485">
    <property type="entry name" value="Ptyr_pPase"/>
</dbReference>
<dbReference type="InterPro" id="IPR050438">
    <property type="entry name" value="LMW_PTPase"/>
</dbReference>
<dbReference type="GO" id="GO:0004725">
    <property type="term" value="F:protein tyrosine phosphatase activity"/>
    <property type="evidence" value="ECO:0007669"/>
    <property type="project" value="UniProtKB-EC"/>
</dbReference>
<dbReference type="Gene3D" id="3.40.50.2300">
    <property type="match status" value="1"/>
</dbReference>
<dbReference type="EC" id="3.1.3.48" evidence="2"/>
<dbReference type="Pfam" id="PF01451">
    <property type="entry name" value="LMWPc"/>
    <property type="match status" value="1"/>
</dbReference>